<evidence type="ECO:0000313" key="3">
    <source>
        <dbReference type="EMBL" id="MBJ7537594.1"/>
    </source>
</evidence>
<dbReference type="SUPFAM" id="SSF56281">
    <property type="entry name" value="Metallo-hydrolase/oxidoreductase"/>
    <property type="match status" value="1"/>
</dbReference>
<dbReference type="PROSITE" id="PS51257">
    <property type="entry name" value="PROKAR_LIPOPROTEIN"/>
    <property type="match status" value="1"/>
</dbReference>
<reference evidence="3" key="1">
    <citation type="submission" date="2020-12" db="EMBL/GenBank/DDBJ databases">
        <title>Marinomonas arctica sp. nov., a psychrotolerant bacterium isolated from the Arctic.</title>
        <authorList>
            <person name="Zhang Y."/>
        </authorList>
    </citation>
    <scope>NUCLEOTIDE SEQUENCE</scope>
    <source>
        <strain evidence="3">C1424</strain>
    </source>
</reference>
<dbReference type="InterPro" id="IPR050855">
    <property type="entry name" value="NDM-1-like"/>
</dbReference>
<keyword evidence="1" id="KW-0732">Signal</keyword>
<dbReference type="RefSeq" id="WP_199467735.1">
    <property type="nucleotide sequence ID" value="NZ_JAEMNX010000006.1"/>
</dbReference>
<evidence type="ECO:0000313" key="4">
    <source>
        <dbReference type="Proteomes" id="UP000628710"/>
    </source>
</evidence>
<dbReference type="PANTHER" id="PTHR42951">
    <property type="entry name" value="METALLO-BETA-LACTAMASE DOMAIN-CONTAINING"/>
    <property type="match status" value="1"/>
</dbReference>
<dbReference type="InterPro" id="IPR036866">
    <property type="entry name" value="RibonucZ/Hydroxyglut_hydro"/>
</dbReference>
<dbReference type="InterPro" id="IPR001279">
    <property type="entry name" value="Metallo-B-lactamas"/>
</dbReference>
<dbReference type="EMBL" id="JAEMNX010000006">
    <property type="protein sequence ID" value="MBJ7537594.1"/>
    <property type="molecule type" value="Genomic_DNA"/>
</dbReference>
<gene>
    <name evidence="3" type="ORF">I8J31_07925</name>
</gene>
<dbReference type="AlphaFoldDB" id="A0A934MVZ3"/>
<organism evidence="3 4">
    <name type="scientific">Marinomonas transparens</name>
    <dbReference type="NCBI Taxonomy" id="2795388"/>
    <lineage>
        <taxon>Bacteria</taxon>
        <taxon>Pseudomonadati</taxon>
        <taxon>Pseudomonadota</taxon>
        <taxon>Gammaproteobacteria</taxon>
        <taxon>Oceanospirillales</taxon>
        <taxon>Oceanospirillaceae</taxon>
        <taxon>Marinomonas</taxon>
    </lineage>
</organism>
<proteinExistence type="predicted"/>
<dbReference type="CDD" id="cd16280">
    <property type="entry name" value="metallo-hydrolase-like_MBL-fold"/>
    <property type="match status" value="1"/>
</dbReference>
<name>A0A934MVZ3_9GAMM</name>
<feature type="domain" description="Metallo-beta-lactamase" evidence="2">
    <location>
        <begin position="81"/>
        <end position="270"/>
    </location>
</feature>
<dbReference type="Proteomes" id="UP000628710">
    <property type="component" value="Unassembled WGS sequence"/>
</dbReference>
<evidence type="ECO:0000256" key="1">
    <source>
        <dbReference type="SAM" id="SignalP"/>
    </source>
</evidence>
<keyword evidence="4" id="KW-1185">Reference proteome</keyword>
<dbReference type="Pfam" id="PF00753">
    <property type="entry name" value="Lactamase_B"/>
    <property type="match status" value="1"/>
</dbReference>
<accession>A0A934MVZ3</accession>
<feature type="chain" id="PRO_5037826527" evidence="1">
    <location>
        <begin position="22"/>
        <end position="320"/>
    </location>
</feature>
<comment type="caution">
    <text evidence="3">The sequence shown here is derived from an EMBL/GenBank/DDBJ whole genome shotgun (WGS) entry which is preliminary data.</text>
</comment>
<evidence type="ECO:0000259" key="2">
    <source>
        <dbReference type="SMART" id="SM00849"/>
    </source>
</evidence>
<sequence length="320" mass="34634">MKKLSLSIISLLLFLSAGCSLFTSTSDNQKTAGNIAGLSVEEIDKRLSELPPFLTMGDLFNTTVLEPTQLFDNVYFVGYVSVGSFIIKTTDGLILIDAMWTPNDAEAVIIPGMKALGLNPADIKYVVITHGHADHYGAAKYLEEKYAAKILISKADWDFIHSPDAPVLTDPFGNYSTEIPLPNSYIEVKDGQQIQLGNTSITALLTPGHTPGSVSLVIPVTDNGVAHNVALWGGTGLPGTRKSNEAYLESLNRFEEVANIGGVDANISTHPFAHNLISQMEALKKRQPNEANPIITGNAAFREYVDSVLRKNVTDKLATF</sequence>
<dbReference type="SMART" id="SM00849">
    <property type="entry name" value="Lactamase_B"/>
    <property type="match status" value="1"/>
</dbReference>
<feature type="signal peptide" evidence="1">
    <location>
        <begin position="1"/>
        <end position="21"/>
    </location>
</feature>
<protein>
    <submittedName>
        <fullName evidence="3">MBL fold metallo-hydrolase</fullName>
    </submittedName>
</protein>
<dbReference type="Gene3D" id="3.60.15.10">
    <property type="entry name" value="Ribonuclease Z/Hydroxyacylglutathione hydrolase-like"/>
    <property type="match status" value="1"/>
</dbReference>